<proteinExistence type="inferred from homology"/>
<keyword evidence="4 7" id="KW-0812">Transmembrane</keyword>
<evidence type="ECO:0000256" key="7">
    <source>
        <dbReference type="RuleBase" id="RU003879"/>
    </source>
</evidence>
<dbReference type="GO" id="GO:0022857">
    <property type="term" value="F:transmembrane transporter activity"/>
    <property type="evidence" value="ECO:0007669"/>
    <property type="project" value="InterPro"/>
</dbReference>
<dbReference type="Proteomes" id="UP000538147">
    <property type="component" value="Unassembled WGS sequence"/>
</dbReference>
<organism evidence="8 9">
    <name type="scientific">Polymorphobacter multimanifer</name>
    <dbReference type="NCBI Taxonomy" id="1070431"/>
    <lineage>
        <taxon>Bacteria</taxon>
        <taxon>Pseudomonadati</taxon>
        <taxon>Pseudomonadota</taxon>
        <taxon>Alphaproteobacteria</taxon>
        <taxon>Sphingomonadales</taxon>
        <taxon>Sphingosinicellaceae</taxon>
        <taxon>Polymorphobacter</taxon>
    </lineage>
</organism>
<evidence type="ECO:0000256" key="6">
    <source>
        <dbReference type="ARBA" id="ARBA00023136"/>
    </source>
</evidence>
<evidence type="ECO:0000256" key="3">
    <source>
        <dbReference type="ARBA" id="ARBA00022475"/>
    </source>
</evidence>
<dbReference type="GO" id="GO:0005886">
    <property type="term" value="C:plasma membrane"/>
    <property type="evidence" value="ECO:0007669"/>
    <property type="project" value="UniProtKB-SubCell"/>
</dbReference>
<keyword evidence="7" id="KW-0653">Protein transport</keyword>
<evidence type="ECO:0000256" key="4">
    <source>
        <dbReference type="ARBA" id="ARBA00022692"/>
    </source>
</evidence>
<dbReference type="InterPro" id="IPR003400">
    <property type="entry name" value="ExbD"/>
</dbReference>
<keyword evidence="7" id="KW-0813">Transport</keyword>
<keyword evidence="6" id="KW-0472">Membrane</keyword>
<protein>
    <submittedName>
        <fullName evidence="8">Biopolymer transport protein TolR</fullName>
    </submittedName>
</protein>
<name>A0A841L8Y2_9SPHN</name>
<dbReference type="AlphaFoldDB" id="A0A841L8Y2"/>
<gene>
    <name evidence="8" type="ORF">FHS79_001589</name>
</gene>
<evidence type="ECO:0000256" key="5">
    <source>
        <dbReference type="ARBA" id="ARBA00022989"/>
    </source>
</evidence>
<keyword evidence="9" id="KW-1185">Reference proteome</keyword>
<comment type="subcellular location">
    <subcellularLocation>
        <location evidence="1">Cell membrane</location>
        <topology evidence="1">Single-pass membrane protein</topology>
    </subcellularLocation>
    <subcellularLocation>
        <location evidence="7">Cell membrane</location>
        <topology evidence="7">Single-pass type II membrane protein</topology>
    </subcellularLocation>
</comment>
<evidence type="ECO:0000313" key="8">
    <source>
        <dbReference type="EMBL" id="MBB6227423.1"/>
    </source>
</evidence>
<reference evidence="8 9" key="1">
    <citation type="submission" date="2020-08" db="EMBL/GenBank/DDBJ databases">
        <title>Genomic Encyclopedia of Type Strains, Phase IV (KMG-IV): sequencing the most valuable type-strain genomes for metagenomic binning, comparative biology and taxonomic classification.</title>
        <authorList>
            <person name="Goeker M."/>
        </authorList>
    </citation>
    <scope>NUCLEOTIDE SEQUENCE [LARGE SCALE GENOMIC DNA]</scope>
    <source>
        <strain evidence="8 9">DSM 102189</strain>
    </source>
</reference>
<dbReference type="Gene3D" id="3.30.420.270">
    <property type="match status" value="1"/>
</dbReference>
<dbReference type="PANTHER" id="PTHR30558">
    <property type="entry name" value="EXBD MEMBRANE COMPONENT OF PMF-DRIVEN MACROMOLECULE IMPORT SYSTEM"/>
    <property type="match status" value="1"/>
</dbReference>
<keyword evidence="5" id="KW-1133">Transmembrane helix</keyword>
<dbReference type="GO" id="GO:0015031">
    <property type="term" value="P:protein transport"/>
    <property type="evidence" value="ECO:0007669"/>
    <property type="project" value="UniProtKB-KW"/>
</dbReference>
<sequence>MAMMSPGKRRRNAPMAEINITPMVDVMLVLLIIFMVTAPLLVAGVPVDLPDSKAGALQNDDKPIQLSLDAQGRIFIDSLEIPADGLAEKLAALREARTDEARVYVRADRGLDYGAVMRVVGEVSASGFRKVALVSDGESKPAGRR</sequence>
<dbReference type="Pfam" id="PF02472">
    <property type="entry name" value="ExbD"/>
    <property type="match status" value="1"/>
</dbReference>
<comment type="caution">
    <text evidence="8">The sequence shown here is derived from an EMBL/GenBank/DDBJ whole genome shotgun (WGS) entry which is preliminary data.</text>
</comment>
<keyword evidence="3" id="KW-1003">Cell membrane</keyword>
<dbReference type="EMBL" id="JACIIV010000010">
    <property type="protein sequence ID" value="MBB6227423.1"/>
    <property type="molecule type" value="Genomic_DNA"/>
</dbReference>
<evidence type="ECO:0000256" key="1">
    <source>
        <dbReference type="ARBA" id="ARBA00004162"/>
    </source>
</evidence>
<comment type="similarity">
    <text evidence="2 7">Belongs to the ExbD/TolR family.</text>
</comment>
<evidence type="ECO:0000256" key="2">
    <source>
        <dbReference type="ARBA" id="ARBA00005811"/>
    </source>
</evidence>
<accession>A0A841L8Y2</accession>
<evidence type="ECO:0000313" key="9">
    <source>
        <dbReference type="Proteomes" id="UP000538147"/>
    </source>
</evidence>
<dbReference type="RefSeq" id="WP_184197985.1">
    <property type="nucleotide sequence ID" value="NZ_JACIIV010000010.1"/>
</dbReference>
<dbReference type="PANTHER" id="PTHR30558:SF7">
    <property type="entry name" value="TOL-PAL SYSTEM PROTEIN TOLR"/>
    <property type="match status" value="1"/>
</dbReference>